<evidence type="ECO:0000256" key="2">
    <source>
        <dbReference type="ARBA" id="ARBA00004529"/>
    </source>
</evidence>
<dbReference type="EMBL" id="JAEAOA010002309">
    <property type="protein sequence ID" value="KAK3612238.1"/>
    <property type="molecule type" value="Genomic_DNA"/>
</dbReference>
<keyword evidence="16" id="KW-1185">Reference proteome</keyword>
<comment type="similarity">
    <text evidence="12">Belongs to the dynactin subunit 4 family.</text>
</comment>
<keyword evidence="10" id="KW-0175">Coiled coil</keyword>
<evidence type="ECO:0000256" key="14">
    <source>
        <dbReference type="ARBA" id="ARBA00093507"/>
    </source>
</evidence>
<evidence type="ECO:0000256" key="12">
    <source>
        <dbReference type="ARBA" id="ARBA00034776"/>
    </source>
</evidence>
<keyword evidence="5" id="KW-0963">Cytoplasm</keyword>
<sequence>MATLLDVNVVKYLCSCGKWEPLCRLYLCRHCQKLRSGDCVLHEVDSPYCPNCLENMPSSEAKLKKNRCTNCFDCPSCGHTLTTRATSQIVSDAEDPNKSTPKKMYYMACGFCRWTTRDVGISDKPVASGAWEDLENPHSRRIHSLLDFYHQVAQREKADKERKKYVRRRSHLIFAASMDKYGLTSVAAKRKSLLSSVSGISIKENEEVNICSLEPVEAVDDFESLPNSIFTDPLQLEKVSTISQRLASPEFQPAMATDLYPNHKHLLIRRSLRCKECEHNLSKPEFNPLSIKFKIQLIALNHVPEIRFLKPKELPFKKETKVVLTVCNPATYNTKLQLLPLEEETAVNNNTKTELPKKEIVLAPRDDSAIYDDNSQSQHGFKDDTSVVAFRKANKVGIFIKVTPLQQDEDAKVCFWLKHEYRNTTVALPNENQEPQIVWLQHKVVINLGPPHKTK</sequence>
<protein>
    <recommendedName>
        <fullName evidence="13">Dynactin subunit 4</fullName>
    </recommendedName>
</protein>
<evidence type="ECO:0000313" key="16">
    <source>
        <dbReference type="Proteomes" id="UP001195483"/>
    </source>
</evidence>
<comment type="caution">
    <text evidence="15">The sequence shown here is derived from an EMBL/GenBank/DDBJ whole genome shotgun (WGS) entry which is preliminary data.</text>
</comment>
<evidence type="ECO:0000256" key="13">
    <source>
        <dbReference type="ARBA" id="ARBA00034864"/>
    </source>
</evidence>
<proteinExistence type="inferred from homology"/>
<name>A0AAE0WEF3_9BIVA</name>
<dbReference type="GO" id="GO:0001725">
    <property type="term" value="C:stress fiber"/>
    <property type="evidence" value="ECO:0007669"/>
    <property type="project" value="UniProtKB-SubCell"/>
</dbReference>
<comment type="subunit">
    <text evidence="14">Subunit of dynactin, a multiprotein complex part of a tripartite complex with dynein and a adapter, such as BICDL1, BICD2 or HOOK3. The dynactin complex is built around ACTR1A/ACTB filament and consists of an actin-related filament composed of a shoulder domain, a pointed end and a barbed end. Its length is defined by its flexible shoulder domain. The soulder is composed of 2 DCTN1 subunits, 4 DCTN2 and 2 DCTN3. The 4 DCNT2 (via N-terminus) bind the ACTR1A filament and act as molecular rulers to determine the length. The pointed end is important for binding dynein-dynactin cargo adapters. Consists of 4 subunits: ACTR10, DCNT4, DCTN5 and DCTN6. The barbed end is composed of a CAPZA1:CAPZB heterodimers, which binds ACTR1A/ACTB filament and dynactin and stabilizes dynactin. Interacts with ATP7B, but not ATP7A, in a copper-dependent manner. Interacts with ANK2; this interaction is required for localization at costameres. Interacts with N4BP2L1.</text>
</comment>
<evidence type="ECO:0000256" key="3">
    <source>
        <dbReference type="ARBA" id="ARBA00004544"/>
    </source>
</evidence>
<evidence type="ECO:0000256" key="10">
    <source>
        <dbReference type="ARBA" id="ARBA00023054"/>
    </source>
</evidence>
<dbReference type="Proteomes" id="UP001195483">
    <property type="component" value="Unassembled WGS sequence"/>
</dbReference>
<dbReference type="PANTHER" id="PTHR13034:SF2">
    <property type="entry name" value="DYNACTIN SUBUNIT 4"/>
    <property type="match status" value="1"/>
</dbReference>
<evidence type="ECO:0000256" key="9">
    <source>
        <dbReference type="ARBA" id="ARBA00022990"/>
    </source>
</evidence>
<dbReference type="InterPro" id="IPR008603">
    <property type="entry name" value="DCTN4"/>
</dbReference>
<dbReference type="GO" id="GO:0005813">
    <property type="term" value="C:centrosome"/>
    <property type="evidence" value="ECO:0007669"/>
    <property type="project" value="UniProtKB-SubCell"/>
</dbReference>
<evidence type="ECO:0000256" key="5">
    <source>
        <dbReference type="ARBA" id="ARBA00022490"/>
    </source>
</evidence>
<dbReference type="GO" id="GO:0005938">
    <property type="term" value="C:cell cortex"/>
    <property type="evidence" value="ECO:0007669"/>
    <property type="project" value="UniProtKB-SubCell"/>
</dbReference>
<keyword evidence="9" id="KW-0007">Acetylation</keyword>
<evidence type="ECO:0000256" key="8">
    <source>
        <dbReference type="ARBA" id="ARBA00022843"/>
    </source>
</evidence>
<evidence type="ECO:0000256" key="11">
    <source>
        <dbReference type="ARBA" id="ARBA00023212"/>
    </source>
</evidence>
<reference evidence="15" key="3">
    <citation type="submission" date="2023-05" db="EMBL/GenBank/DDBJ databases">
        <authorList>
            <person name="Smith C.H."/>
        </authorList>
    </citation>
    <scope>NUCLEOTIDE SEQUENCE</scope>
    <source>
        <strain evidence="15">CHS0354</strain>
        <tissue evidence="15">Mantle</tissue>
    </source>
</reference>
<evidence type="ECO:0000256" key="6">
    <source>
        <dbReference type="ARBA" id="ARBA00022499"/>
    </source>
</evidence>
<organism evidence="15 16">
    <name type="scientific">Potamilus streckersoni</name>
    <dbReference type="NCBI Taxonomy" id="2493646"/>
    <lineage>
        <taxon>Eukaryota</taxon>
        <taxon>Metazoa</taxon>
        <taxon>Spiralia</taxon>
        <taxon>Lophotrochozoa</taxon>
        <taxon>Mollusca</taxon>
        <taxon>Bivalvia</taxon>
        <taxon>Autobranchia</taxon>
        <taxon>Heteroconchia</taxon>
        <taxon>Palaeoheterodonta</taxon>
        <taxon>Unionida</taxon>
        <taxon>Unionoidea</taxon>
        <taxon>Unionidae</taxon>
        <taxon>Ambleminae</taxon>
        <taxon>Lampsilini</taxon>
        <taxon>Potamilus</taxon>
    </lineage>
</organism>
<keyword evidence="8" id="KW-0832">Ubl conjugation</keyword>
<keyword evidence="11" id="KW-0206">Cytoskeleton</keyword>
<reference evidence="15" key="1">
    <citation type="journal article" date="2021" name="Genome Biol. Evol.">
        <title>A High-Quality Reference Genome for a Parasitic Bivalve with Doubly Uniparental Inheritance (Bivalvia: Unionida).</title>
        <authorList>
            <person name="Smith C.H."/>
        </authorList>
    </citation>
    <scope>NUCLEOTIDE SEQUENCE</scope>
    <source>
        <strain evidence="15">CHS0354</strain>
    </source>
</reference>
<gene>
    <name evidence="15" type="ORF">CHS0354_039518</name>
</gene>
<dbReference type="AlphaFoldDB" id="A0AAE0WEF3"/>
<reference evidence="15" key="2">
    <citation type="journal article" date="2021" name="Genome Biol. Evol.">
        <title>Developing a high-quality reference genome for a parasitic bivalve with doubly uniparental inheritance (Bivalvia: Unionida).</title>
        <authorList>
            <person name="Smith C.H."/>
        </authorList>
    </citation>
    <scope>NUCLEOTIDE SEQUENCE</scope>
    <source>
        <strain evidence="15">CHS0354</strain>
        <tissue evidence="15">Mantle</tissue>
    </source>
</reference>
<dbReference type="PANTHER" id="PTHR13034">
    <property type="entry name" value="DYNACTIN P62 SUBUNIT"/>
    <property type="match status" value="1"/>
</dbReference>
<keyword evidence="6" id="KW-1017">Isopeptide bond</keyword>
<evidence type="ECO:0000256" key="4">
    <source>
        <dbReference type="ARBA" id="ARBA00004657"/>
    </source>
</evidence>
<evidence type="ECO:0000313" key="15">
    <source>
        <dbReference type="EMBL" id="KAK3612238.1"/>
    </source>
</evidence>
<evidence type="ECO:0000256" key="1">
    <source>
        <dbReference type="ARBA" id="ARBA00004300"/>
    </source>
</evidence>
<dbReference type="Pfam" id="PF05502">
    <property type="entry name" value="Dynactin_p62"/>
    <property type="match status" value="2"/>
</dbReference>
<dbReference type="GO" id="GO:0030016">
    <property type="term" value="C:myofibril"/>
    <property type="evidence" value="ECO:0007669"/>
    <property type="project" value="UniProtKB-SubCell"/>
</dbReference>
<comment type="subcellular location">
    <subcellularLocation>
        <location evidence="3">Cytoplasm</location>
        <location evidence="3">Cell cortex</location>
    </subcellularLocation>
    <subcellularLocation>
        <location evidence="1">Cytoplasm</location>
        <location evidence="1">Cytoskeleton</location>
        <location evidence="1">Microtubule organizing center</location>
        <location evidence="1">Centrosome</location>
    </subcellularLocation>
    <subcellularLocation>
        <location evidence="2">Cytoplasm</location>
        <location evidence="2">Cytoskeleton</location>
        <location evidence="2">Stress fiber</location>
    </subcellularLocation>
    <subcellularLocation>
        <location evidence="4">Cytoplasm</location>
        <location evidence="4">Myofibril</location>
    </subcellularLocation>
</comment>
<accession>A0AAE0WEF3</accession>
<keyword evidence="7" id="KW-0597">Phosphoprotein</keyword>
<dbReference type="GO" id="GO:0005869">
    <property type="term" value="C:dynactin complex"/>
    <property type="evidence" value="ECO:0007669"/>
    <property type="project" value="InterPro"/>
</dbReference>
<evidence type="ECO:0000256" key="7">
    <source>
        <dbReference type="ARBA" id="ARBA00022553"/>
    </source>
</evidence>